<evidence type="ECO:0000313" key="3">
    <source>
        <dbReference type="Proteomes" id="UP001305414"/>
    </source>
</evidence>
<protein>
    <submittedName>
        <fullName evidence="2">Uncharacterized protein</fullName>
    </submittedName>
</protein>
<dbReference type="EMBL" id="JAWHQM010000025">
    <property type="protein sequence ID" value="KAK5632532.1"/>
    <property type="molecule type" value="Genomic_DNA"/>
</dbReference>
<accession>A0AAN7UP22</accession>
<name>A0AAN7UP22_9PEZI</name>
<evidence type="ECO:0000256" key="1">
    <source>
        <dbReference type="SAM" id="MobiDB-lite"/>
    </source>
</evidence>
<dbReference type="Proteomes" id="UP001305414">
    <property type="component" value="Unassembled WGS sequence"/>
</dbReference>
<comment type="caution">
    <text evidence="2">The sequence shown here is derived from an EMBL/GenBank/DDBJ whole genome shotgun (WGS) entry which is preliminary data.</text>
</comment>
<feature type="region of interest" description="Disordered" evidence="1">
    <location>
        <begin position="1"/>
        <end position="24"/>
    </location>
</feature>
<proteinExistence type="predicted"/>
<organism evidence="2 3">
    <name type="scientific">Xylaria bambusicola</name>
    <dbReference type="NCBI Taxonomy" id="326684"/>
    <lineage>
        <taxon>Eukaryota</taxon>
        <taxon>Fungi</taxon>
        <taxon>Dikarya</taxon>
        <taxon>Ascomycota</taxon>
        <taxon>Pezizomycotina</taxon>
        <taxon>Sordariomycetes</taxon>
        <taxon>Xylariomycetidae</taxon>
        <taxon>Xylariales</taxon>
        <taxon>Xylariaceae</taxon>
        <taxon>Xylaria</taxon>
    </lineage>
</organism>
<keyword evidence="3" id="KW-1185">Reference proteome</keyword>
<evidence type="ECO:0000313" key="2">
    <source>
        <dbReference type="EMBL" id="KAK5632532.1"/>
    </source>
</evidence>
<dbReference type="AlphaFoldDB" id="A0AAN7UP22"/>
<reference evidence="2 3" key="1">
    <citation type="submission" date="2023-10" db="EMBL/GenBank/DDBJ databases">
        <title>Draft genome sequence of Xylaria bambusicola isolate GMP-LS, the root and basal stem rot pathogen of sugarcane in Indonesia.</title>
        <authorList>
            <person name="Selvaraj P."/>
            <person name="Muralishankar V."/>
            <person name="Muruganantham S."/>
            <person name="Sp S."/>
            <person name="Haryani S."/>
            <person name="Lau K.J.X."/>
            <person name="Naqvi N.I."/>
        </authorList>
    </citation>
    <scope>NUCLEOTIDE SEQUENCE [LARGE SCALE GENOMIC DNA]</scope>
    <source>
        <strain evidence="2">GMP-LS</strain>
    </source>
</reference>
<sequence length="131" mass="13835">MEVQEPVVVVRKRRDEDEGEDEIDRRRSWQLAAVSNSATTTANTLLSGGAMSGRLHAVPRRYDGPGVVGLVGLGAVLSSSWSGLAGPGSDIQHRYSWSLQRTAVPIGGWQCWSGQSSSARDGLVWGGGASG</sequence>
<gene>
    <name evidence="2" type="ORF">RRF57_008246</name>
</gene>